<dbReference type="Pfam" id="PF00800">
    <property type="entry name" value="PDT"/>
    <property type="match status" value="1"/>
</dbReference>
<dbReference type="SMART" id="SM00830">
    <property type="entry name" value="CM_2"/>
    <property type="match status" value="1"/>
</dbReference>
<sequence>MSEIDDYRKKIDQIDKLLTELFEERMNTVLKVSNYKKKNDLPVLNRDRETEIIVKNIKNLKDPNYQWALKKFYTNLINLGKELEYKMIRDGVFPGEQMNHFLKVGCYGVQGSFSEEAMFKFFGKNVESSNYEEFEDVFLAVKNDEIDFGVVPIENSSTGAISQVYDLLTKYEFYIVGEQYIKVNQHLIGLKGTDLSKVQEVYSHPQGFEQTSKFLKNYKHWRLIPFLSTADSVRHIRELNDQTKVAIAGKRAAEIYNLEILKENINNKVGNSTRFIIISKQLQVAAKSNKTSVVFSLEHKVGTLYQLLSHFAENDINMMKIESRPTEEGNWKYVLYVDFEGNIRSEKVKKALSLIEEGCEYFRLLGCYQQDSVR</sequence>
<keyword evidence="14 23" id="KW-0456">Lyase</keyword>
<comment type="function">
    <text evidence="2">Catalyzes the Claisen rearrangement of chorismate to prephenate and the decarboxylation/dehydration of prephenate to phenylpyruvate.</text>
</comment>
<dbReference type="PANTHER" id="PTHR21022">
    <property type="entry name" value="PREPHENATE DEHYDRATASE P PROTEIN"/>
    <property type="match status" value="1"/>
</dbReference>
<dbReference type="InterPro" id="IPR008242">
    <property type="entry name" value="Chor_mutase/pphenate_deHydtase"/>
</dbReference>
<dbReference type="Gene3D" id="3.30.70.260">
    <property type="match status" value="1"/>
</dbReference>
<comment type="catalytic activity">
    <reaction evidence="18">
        <text>prephenate + H(+) = 3-phenylpyruvate + CO2 + H2O</text>
        <dbReference type="Rhea" id="RHEA:21648"/>
        <dbReference type="ChEBI" id="CHEBI:15377"/>
        <dbReference type="ChEBI" id="CHEBI:15378"/>
        <dbReference type="ChEBI" id="CHEBI:16526"/>
        <dbReference type="ChEBI" id="CHEBI:18005"/>
        <dbReference type="ChEBI" id="CHEBI:29934"/>
        <dbReference type="EC" id="4.2.1.51"/>
    </reaction>
</comment>
<evidence type="ECO:0000256" key="16">
    <source>
        <dbReference type="ARBA" id="ARBA00031175"/>
    </source>
</evidence>
<accession>A0A090IVE5</accession>
<dbReference type="AlphaFoldDB" id="A0A090IVE5"/>
<dbReference type="PIRSF" id="PIRSF001500">
    <property type="entry name" value="Chor_mut_pdt_Ppr"/>
    <property type="match status" value="1"/>
</dbReference>
<evidence type="ECO:0000256" key="2">
    <source>
        <dbReference type="ARBA" id="ARBA00002364"/>
    </source>
</evidence>
<dbReference type="Gene3D" id="3.40.190.10">
    <property type="entry name" value="Periplasmic binding protein-like II"/>
    <property type="match status" value="2"/>
</dbReference>
<dbReference type="InterPro" id="IPR045865">
    <property type="entry name" value="ACT-like_dom_sf"/>
</dbReference>
<dbReference type="PROSITE" id="PS51671">
    <property type="entry name" value="ACT"/>
    <property type="match status" value="1"/>
</dbReference>
<dbReference type="InterPro" id="IPR011279">
    <property type="entry name" value="Chorismate_mutase_GmP"/>
</dbReference>
<evidence type="ECO:0000256" key="6">
    <source>
        <dbReference type="ARBA" id="ARBA00013147"/>
    </source>
</evidence>
<evidence type="ECO:0000256" key="17">
    <source>
        <dbReference type="ARBA" id="ARBA00031520"/>
    </source>
</evidence>
<evidence type="ECO:0000256" key="12">
    <source>
        <dbReference type="ARBA" id="ARBA00023222"/>
    </source>
</evidence>
<evidence type="ECO:0000256" key="14">
    <source>
        <dbReference type="ARBA" id="ARBA00023239"/>
    </source>
</evidence>
<feature type="domain" description="ACT" evidence="22">
    <location>
        <begin position="292"/>
        <end position="369"/>
    </location>
</feature>
<dbReference type="InterPro" id="IPR018528">
    <property type="entry name" value="Preph_deHydtase_CS"/>
</dbReference>
<dbReference type="Pfam" id="PF01817">
    <property type="entry name" value="CM_2"/>
    <property type="match status" value="1"/>
</dbReference>
<gene>
    <name evidence="23" type="ORF">BT1A1_1852</name>
</gene>
<evidence type="ECO:0000256" key="9">
    <source>
        <dbReference type="ARBA" id="ARBA00022490"/>
    </source>
</evidence>
<dbReference type="SUPFAM" id="SSF55021">
    <property type="entry name" value="ACT-like"/>
    <property type="match status" value="1"/>
</dbReference>
<dbReference type="FunFam" id="3.30.70.260:FF:000012">
    <property type="entry name" value="Prephenate dehydratase"/>
    <property type="match status" value="1"/>
</dbReference>
<comment type="catalytic activity">
    <reaction evidence="1">
        <text>chorismate = prephenate</text>
        <dbReference type="Rhea" id="RHEA:13897"/>
        <dbReference type="ChEBI" id="CHEBI:29748"/>
        <dbReference type="ChEBI" id="CHEBI:29934"/>
        <dbReference type="EC" id="5.4.99.5"/>
    </reaction>
</comment>
<dbReference type="NCBIfam" id="TIGR01805">
    <property type="entry name" value="CM_mono_grmpos"/>
    <property type="match status" value="1"/>
</dbReference>
<comment type="pathway">
    <text evidence="5">Metabolic intermediate biosynthesis; prephenate biosynthesis; prephenate from chorismate: step 1/1.</text>
</comment>
<dbReference type="PANTHER" id="PTHR21022:SF19">
    <property type="entry name" value="PREPHENATE DEHYDRATASE-RELATED"/>
    <property type="match status" value="1"/>
</dbReference>
<dbReference type="Gene3D" id="1.20.59.10">
    <property type="entry name" value="Chorismate mutase"/>
    <property type="match status" value="1"/>
</dbReference>
<comment type="subcellular location">
    <subcellularLocation>
        <location evidence="3">Cytoplasm</location>
    </subcellularLocation>
</comment>
<evidence type="ECO:0000256" key="18">
    <source>
        <dbReference type="ARBA" id="ARBA00047848"/>
    </source>
</evidence>
<evidence type="ECO:0000256" key="15">
    <source>
        <dbReference type="ARBA" id="ARBA00023268"/>
    </source>
</evidence>
<keyword evidence="11" id="KW-0057">Aromatic amino acid biosynthesis</keyword>
<dbReference type="GO" id="GO:0005737">
    <property type="term" value="C:cytoplasm"/>
    <property type="evidence" value="ECO:0007669"/>
    <property type="project" value="UniProtKB-SubCell"/>
</dbReference>
<dbReference type="GO" id="GO:0004664">
    <property type="term" value="F:prephenate dehydratase activity"/>
    <property type="evidence" value="ECO:0007669"/>
    <property type="project" value="UniProtKB-EC"/>
</dbReference>
<evidence type="ECO:0000256" key="3">
    <source>
        <dbReference type="ARBA" id="ARBA00004496"/>
    </source>
</evidence>
<dbReference type="InterPro" id="IPR002912">
    <property type="entry name" value="ACT_dom"/>
</dbReference>
<keyword evidence="24" id="KW-1185">Reference proteome</keyword>
<keyword evidence="15" id="KW-0511">Multifunctional enzyme</keyword>
<evidence type="ECO:0000256" key="10">
    <source>
        <dbReference type="ARBA" id="ARBA00022605"/>
    </source>
</evidence>
<evidence type="ECO:0000313" key="23">
    <source>
        <dbReference type="EMBL" id="CEE01677.1"/>
    </source>
</evidence>
<comment type="pathway">
    <text evidence="4">Amino-acid biosynthesis; L-phenylalanine biosynthesis; phenylpyruvate from prephenate: step 1/1.</text>
</comment>
<evidence type="ECO:0000256" key="13">
    <source>
        <dbReference type="ARBA" id="ARBA00023235"/>
    </source>
</evidence>
<evidence type="ECO:0000256" key="1">
    <source>
        <dbReference type="ARBA" id="ARBA00000824"/>
    </source>
</evidence>
<reference evidence="23 24" key="1">
    <citation type="submission" date="2014-07" db="EMBL/GenBank/DDBJ databases">
        <authorList>
            <person name="Wibberg Daniel"/>
        </authorList>
    </citation>
    <scope>NUCLEOTIDE SEQUENCE [LARGE SCALE GENOMIC DNA]</scope>
</reference>
<keyword evidence="13" id="KW-0413">Isomerase</keyword>
<dbReference type="InterPro" id="IPR036263">
    <property type="entry name" value="Chorismate_II_sf"/>
</dbReference>
<dbReference type="EMBL" id="CCRF01000054">
    <property type="protein sequence ID" value="CEE01677.1"/>
    <property type="molecule type" value="Genomic_DNA"/>
</dbReference>
<dbReference type="GO" id="GO:0004106">
    <property type="term" value="F:chorismate mutase activity"/>
    <property type="evidence" value="ECO:0007669"/>
    <property type="project" value="UniProtKB-EC"/>
</dbReference>
<dbReference type="Pfam" id="PF01842">
    <property type="entry name" value="ACT"/>
    <property type="match status" value="1"/>
</dbReference>
<keyword evidence="9" id="KW-0963">Cytoplasm</keyword>
<dbReference type="GO" id="GO:0046417">
    <property type="term" value="P:chorismate metabolic process"/>
    <property type="evidence" value="ECO:0007669"/>
    <property type="project" value="InterPro"/>
</dbReference>
<dbReference type="UniPathway" id="UPA00120">
    <property type="reaction ID" value="UER00203"/>
</dbReference>
<evidence type="ECO:0000256" key="11">
    <source>
        <dbReference type="ARBA" id="ARBA00023141"/>
    </source>
</evidence>
<evidence type="ECO:0000256" key="19">
    <source>
        <dbReference type="PIRSR" id="PIRSR001500-2"/>
    </source>
</evidence>
<evidence type="ECO:0000256" key="4">
    <source>
        <dbReference type="ARBA" id="ARBA00004741"/>
    </source>
</evidence>
<evidence type="ECO:0000256" key="7">
    <source>
        <dbReference type="ARBA" id="ARBA00014401"/>
    </source>
</evidence>
<keyword evidence="12" id="KW-0584">Phenylalanine biosynthesis</keyword>
<name>A0A090IVE5_9BACI</name>
<dbReference type="CDD" id="cd13631">
    <property type="entry name" value="PBP2_Ct-PDT_like"/>
    <property type="match status" value="1"/>
</dbReference>
<evidence type="ECO:0000256" key="5">
    <source>
        <dbReference type="ARBA" id="ARBA00004817"/>
    </source>
</evidence>
<dbReference type="InterPro" id="IPR001086">
    <property type="entry name" value="Preph_deHydtase"/>
</dbReference>
<dbReference type="SUPFAM" id="SSF48600">
    <property type="entry name" value="Chorismate mutase II"/>
    <property type="match status" value="1"/>
</dbReference>
<evidence type="ECO:0000256" key="8">
    <source>
        <dbReference type="ARBA" id="ARBA00021872"/>
    </source>
</evidence>
<evidence type="ECO:0000259" key="21">
    <source>
        <dbReference type="PROSITE" id="PS51171"/>
    </source>
</evidence>
<evidence type="ECO:0000259" key="20">
    <source>
        <dbReference type="PROSITE" id="PS51168"/>
    </source>
</evidence>
<keyword evidence="10" id="KW-0028">Amino-acid biosynthesis</keyword>
<dbReference type="PROSITE" id="PS00857">
    <property type="entry name" value="PREPHENATE_DEHYDR_1"/>
    <property type="match status" value="1"/>
</dbReference>
<feature type="site" description="Essential for prephenate dehydratase activity" evidence="19">
    <location>
        <position position="273"/>
    </location>
</feature>
<feature type="domain" description="Prephenate dehydratase" evidence="21">
    <location>
        <begin position="103"/>
        <end position="280"/>
    </location>
</feature>
<dbReference type="GO" id="GO:0009094">
    <property type="term" value="P:L-phenylalanine biosynthetic process"/>
    <property type="evidence" value="ECO:0007669"/>
    <property type="project" value="UniProtKB-UniPathway"/>
</dbReference>
<feature type="domain" description="Chorismate mutase" evidence="20">
    <location>
        <begin position="1"/>
        <end position="88"/>
    </location>
</feature>
<dbReference type="PROSITE" id="PS51168">
    <property type="entry name" value="CHORISMATE_MUT_2"/>
    <property type="match status" value="1"/>
</dbReference>
<dbReference type="PROSITE" id="PS51171">
    <property type="entry name" value="PREPHENATE_DEHYDR_3"/>
    <property type="match status" value="1"/>
</dbReference>
<dbReference type="SUPFAM" id="SSF53850">
    <property type="entry name" value="Periplasmic binding protein-like II"/>
    <property type="match status" value="1"/>
</dbReference>
<dbReference type="EC" id="4.2.1.51" evidence="6"/>
<dbReference type="NCBIfam" id="NF008865">
    <property type="entry name" value="PRK11898.1"/>
    <property type="match status" value="1"/>
</dbReference>
<dbReference type="InterPro" id="IPR002701">
    <property type="entry name" value="CM_II_prokaryot"/>
</dbReference>
<dbReference type="InterPro" id="IPR036979">
    <property type="entry name" value="CM_dom_sf"/>
</dbReference>
<dbReference type="RefSeq" id="WP_034770334.1">
    <property type="nucleotide sequence ID" value="NZ_CCRF01000054.1"/>
</dbReference>
<proteinExistence type="predicted"/>
<dbReference type="Proteomes" id="UP000040576">
    <property type="component" value="Unassembled WGS sequence"/>
</dbReference>
<organism evidence="23 24">
    <name type="scientific">Caldibacillus thermoamylovorans</name>
    <dbReference type="NCBI Taxonomy" id="35841"/>
    <lineage>
        <taxon>Bacteria</taxon>
        <taxon>Bacillati</taxon>
        <taxon>Bacillota</taxon>
        <taxon>Bacilli</taxon>
        <taxon>Bacillales</taxon>
        <taxon>Bacillaceae</taxon>
        <taxon>Caldibacillus</taxon>
    </lineage>
</organism>
<dbReference type="CDD" id="cd04905">
    <property type="entry name" value="ACT_CM-PDT"/>
    <property type="match status" value="1"/>
</dbReference>
<dbReference type="UniPathway" id="UPA00121">
    <property type="reaction ID" value="UER00345"/>
</dbReference>
<protein>
    <recommendedName>
        <fullName evidence="7">Bifunctional chorismate mutase/prephenate dehydratase</fullName>
        <ecNumber evidence="6">4.2.1.51</ecNumber>
    </recommendedName>
    <alternativeName>
        <fullName evidence="17">Chorismate mutase-prephenate dehydratase</fullName>
    </alternativeName>
    <alternativeName>
        <fullName evidence="8">Prephenate dehydratase</fullName>
    </alternativeName>
    <alternativeName>
        <fullName evidence="16">p-protein</fullName>
    </alternativeName>
</protein>
<evidence type="ECO:0000259" key="22">
    <source>
        <dbReference type="PROSITE" id="PS51671"/>
    </source>
</evidence>
<evidence type="ECO:0000313" key="24">
    <source>
        <dbReference type="Proteomes" id="UP000040576"/>
    </source>
</evidence>